<dbReference type="EMBL" id="UWPJ01000005">
    <property type="protein sequence ID" value="VCU68384.1"/>
    <property type="molecule type" value="Genomic_DNA"/>
</dbReference>
<dbReference type="OrthoDB" id="4190732at2"/>
<dbReference type="PANTHER" id="PTHR48106">
    <property type="entry name" value="QUINONE OXIDOREDUCTASE PIG3-RELATED"/>
    <property type="match status" value="1"/>
</dbReference>
<dbReference type="GO" id="GO:0070402">
    <property type="term" value="F:NADPH binding"/>
    <property type="evidence" value="ECO:0007669"/>
    <property type="project" value="TreeGrafter"/>
</dbReference>
<dbReference type="Gene3D" id="3.40.50.720">
    <property type="entry name" value="NAD(P)-binding Rossmann-like Domain"/>
    <property type="match status" value="1"/>
</dbReference>
<dbReference type="Proteomes" id="UP000277294">
    <property type="component" value="Unassembled WGS sequence"/>
</dbReference>
<dbReference type="Pfam" id="PF00107">
    <property type="entry name" value="ADH_zinc_N"/>
    <property type="match status" value="1"/>
</dbReference>
<gene>
    <name evidence="4" type="primary">qorA_1</name>
    <name evidence="4" type="ORF">PIGHUM_00435</name>
</gene>
<dbReference type="CDD" id="cd08268">
    <property type="entry name" value="MDR2"/>
    <property type="match status" value="1"/>
</dbReference>
<evidence type="ECO:0000256" key="2">
    <source>
        <dbReference type="ARBA" id="ARBA00023002"/>
    </source>
</evidence>
<dbReference type="GO" id="GO:0005829">
    <property type="term" value="C:cytosol"/>
    <property type="evidence" value="ECO:0007669"/>
    <property type="project" value="TreeGrafter"/>
</dbReference>
<dbReference type="InterPro" id="IPR013154">
    <property type="entry name" value="ADH-like_N"/>
</dbReference>
<dbReference type="SMART" id="SM00829">
    <property type="entry name" value="PKS_ER"/>
    <property type="match status" value="1"/>
</dbReference>
<dbReference type="Pfam" id="PF08240">
    <property type="entry name" value="ADH_N"/>
    <property type="match status" value="1"/>
</dbReference>
<dbReference type="SUPFAM" id="SSF50129">
    <property type="entry name" value="GroES-like"/>
    <property type="match status" value="1"/>
</dbReference>
<sequence length="330" mass="35974">MKAIVISQIGGPEVLQYVDVPTPCPSGDEVLVKAHSIGVCMPETAVRQGIYKWMPRLPTIPGIEMSGTVVQTGPAVRHLRVGQPVFVTAREFEERAGCYAEYVKASEERVYPVPEDVDLEQVAGLANYQVAWHLLNSALNGARYESVLVMAAAGGVGTALVQLAKADGKRVIGVVSSEARGRFVLEQGADAVIDRTREDIVARVHELTDGKGVDLVLTVAGGRDMLALFDCLDRFGMLILYGRIGGPPQGDLAAAVERMPARALAYRYFSIHTLDDWPELRRRATHDLIQKLKNGVIRVPIYDRIPLAQASRAHQVFESGQVVGKLIMKP</sequence>
<dbReference type="InterPro" id="IPR036291">
    <property type="entry name" value="NAD(P)-bd_dom_sf"/>
</dbReference>
<dbReference type="InterPro" id="IPR013149">
    <property type="entry name" value="ADH-like_C"/>
</dbReference>
<dbReference type="InterPro" id="IPR020843">
    <property type="entry name" value="ER"/>
</dbReference>
<evidence type="ECO:0000313" key="5">
    <source>
        <dbReference type="Proteomes" id="UP000277294"/>
    </source>
</evidence>
<name>A0A3P4AWF4_9BURK</name>
<keyword evidence="2 4" id="KW-0560">Oxidoreductase</keyword>
<feature type="domain" description="Enoyl reductase (ER)" evidence="3">
    <location>
        <begin position="10"/>
        <end position="328"/>
    </location>
</feature>
<accession>A0A3P4AWF4</accession>
<dbReference type="InterPro" id="IPR011032">
    <property type="entry name" value="GroES-like_sf"/>
</dbReference>
<organism evidence="4 5">
    <name type="scientific">Pigmentiphaga humi</name>
    <dbReference type="NCBI Taxonomy" id="2478468"/>
    <lineage>
        <taxon>Bacteria</taxon>
        <taxon>Pseudomonadati</taxon>
        <taxon>Pseudomonadota</taxon>
        <taxon>Betaproteobacteria</taxon>
        <taxon>Burkholderiales</taxon>
        <taxon>Alcaligenaceae</taxon>
        <taxon>Pigmentiphaga</taxon>
    </lineage>
</organism>
<protein>
    <submittedName>
        <fullName evidence="4">Quinone oxidoreductase 1</fullName>
        <ecNumber evidence="4">1.6.5.5</ecNumber>
    </submittedName>
</protein>
<dbReference type="GO" id="GO:0035925">
    <property type="term" value="F:mRNA 3'-UTR AU-rich region binding"/>
    <property type="evidence" value="ECO:0007669"/>
    <property type="project" value="TreeGrafter"/>
</dbReference>
<dbReference type="RefSeq" id="WP_124077598.1">
    <property type="nucleotide sequence ID" value="NZ_UWPJ01000005.1"/>
</dbReference>
<dbReference type="AlphaFoldDB" id="A0A3P4AWF4"/>
<evidence type="ECO:0000259" key="3">
    <source>
        <dbReference type="SMART" id="SM00829"/>
    </source>
</evidence>
<dbReference type="SUPFAM" id="SSF51735">
    <property type="entry name" value="NAD(P)-binding Rossmann-fold domains"/>
    <property type="match status" value="1"/>
</dbReference>
<evidence type="ECO:0000256" key="1">
    <source>
        <dbReference type="ARBA" id="ARBA00022857"/>
    </source>
</evidence>
<reference evidence="4 5" key="1">
    <citation type="submission" date="2018-10" db="EMBL/GenBank/DDBJ databases">
        <authorList>
            <person name="Criscuolo A."/>
        </authorList>
    </citation>
    <scope>NUCLEOTIDE SEQUENCE [LARGE SCALE GENOMIC DNA]</scope>
    <source>
        <strain evidence="4">DnA1</strain>
    </source>
</reference>
<dbReference type="PANTHER" id="PTHR48106:SF13">
    <property type="entry name" value="QUINONE OXIDOREDUCTASE-RELATED"/>
    <property type="match status" value="1"/>
</dbReference>
<dbReference type="GO" id="GO:0003960">
    <property type="term" value="F:quinone reductase (NADPH) activity"/>
    <property type="evidence" value="ECO:0007669"/>
    <property type="project" value="UniProtKB-EC"/>
</dbReference>
<evidence type="ECO:0000313" key="4">
    <source>
        <dbReference type="EMBL" id="VCU68384.1"/>
    </source>
</evidence>
<keyword evidence="1" id="KW-0521">NADP</keyword>
<dbReference type="Gene3D" id="3.90.180.10">
    <property type="entry name" value="Medium-chain alcohol dehydrogenases, catalytic domain"/>
    <property type="match status" value="1"/>
</dbReference>
<proteinExistence type="predicted"/>
<dbReference type="EC" id="1.6.5.5" evidence="4"/>
<keyword evidence="5" id="KW-1185">Reference proteome</keyword>